<name>A0A2T4YV76_9SPHN</name>
<proteinExistence type="inferred from homology"/>
<dbReference type="PROSITE" id="PS01151">
    <property type="entry name" value="FIMBRIAL_USHER"/>
    <property type="match status" value="1"/>
</dbReference>
<gene>
    <name evidence="3" type="ORF">C8J24_1112</name>
</gene>
<organism evidence="3 4">
    <name type="scientific">Sphingomonas aerolata</name>
    <dbReference type="NCBI Taxonomy" id="185951"/>
    <lineage>
        <taxon>Bacteria</taxon>
        <taxon>Pseudomonadati</taxon>
        <taxon>Pseudomonadota</taxon>
        <taxon>Alphaproteobacteria</taxon>
        <taxon>Sphingomonadales</taxon>
        <taxon>Sphingomonadaceae</taxon>
        <taxon>Sphingomonas</taxon>
    </lineage>
</organism>
<keyword evidence="1" id="KW-0813">Transport</keyword>
<keyword evidence="4" id="KW-1185">Reference proteome</keyword>
<dbReference type="Proteomes" id="UP000240996">
    <property type="component" value="Unassembled WGS sequence"/>
</dbReference>
<dbReference type="InterPro" id="IPR018030">
    <property type="entry name" value="Fimbrial_membr_usher_CS"/>
</dbReference>
<dbReference type="AlphaFoldDB" id="A0A2T4YV76"/>
<dbReference type="GO" id="GO:0009297">
    <property type="term" value="P:pilus assembly"/>
    <property type="evidence" value="ECO:0007669"/>
    <property type="project" value="InterPro"/>
</dbReference>
<evidence type="ECO:0000313" key="3">
    <source>
        <dbReference type="EMBL" id="PTM47710.1"/>
    </source>
</evidence>
<dbReference type="GO" id="GO:0015473">
    <property type="term" value="F:fimbrial usher porin activity"/>
    <property type="evidence" value="ECO:0007669"/>
    <property type="project" value="InterPro"/>
</dbReference>
<dbReference type="InterPro" id="IPR000015">
    <property type="entry name" value="Fimb_usher"/>
</dbReference>
<sequence length="784" mass="82373">MASTKSRRIWPRASLAIVLLAAGSPGIAADPAPIPAAGQAAAPADLRLALLAIRINGIDQPDPVWVLYDADALYVTGDAARAWRLVLKEEDTRLFEGETYLRLDTAEGLVAGLDDATQTLSITAPAALFMPSSALLSGRTDGPMTRSGIGGFLNYDLSAQTASGASSLDGLFELGAFSGAGTMGTGFIAGTGNSGDGRRSLVRLDTNWTIDDPARLRSLRIGDGVTRGSTGTGALRFAGFQLATNFATQPGYLTMALPTLNGSAAVPSVVDLYVNNILQNRQTVASGPFALTDVPVVNGSGDIQLVVRDALGRETRVTQSYYAAPQILRRGLHDFSYEIGVLRRNFTRASFDYGTPILSATHRYGVTERLTVEAHGETTRRMQATSMQVSALWPAVGIFSLSAAGSHSDRGGGGLFGIGFERQARGLSLGGNGEITTADYATVGDSTAYRRARSTVTGFIGTPTPYGSVTASLLWRRSRDQRGDILSGNANASMRLRRIGALSLNASRSFAGARDTTVQFRLTVPFGQRTSATAGVQLRDGELGATTTLQRNLPYGDGVGYRLQAETGAIERLDAEVNAQSGIGRIDAQVTRLNGASGGRLQLVGSVATVDGAVFAARRIEQSFGTVRVGPYANVRVYSDNQLVGRTNAAGVLVIPRLLPFQDNHIRIEAEDLPLDAIIDETKRTVRPYDRSGVAVRFGARAASDARLRVVGADGNPLPAGTVLHLNGAGEAFLLAPGGDAYLTGLAARNRVSATFAGGGCAFAFDFVPAGQTQPDLGTFTCTS</sequence>
<keyword evidence="1" id="KW-0998">Cell outer membrane</keyword>
<feature type="chain" id="PRO_5015705821" evidence="2">
    <location>
        <begin position="29"/>
        <end position="784"/>
    </location>
</feature>
<accession>A0A2T4YV76</accession>
<dbReference type="GO" id="GO:0009279">
    <property type="term" value="C:cell outer membrane"/>
    <property type="evidence" value="ECO:0007669"/>
    <property type="project" value="UniProtKB-SubCell"/>
</dbReference>
<dbReference type="EMBL" id="PZZN01000001">
    <property type="protein sequence ID" value="PTM47710.1"/>
    <property type="molecule type" value="Genomic_DNA"/>
</dbReference>
<comment type="caution">
    <text evidence="3">The sequence shown here is derived from an EMBL/GenBank/DDBJ whole genome shotgun (WGS) entry which is preliminary data.</text>
</comment>
<keyword evidence="1" id="KW-0812">Transmembrane</keyword>
<evidence type="ECO:0000313" key="4">
    <source>
        <dbReference type="Proteomes" id="UP000240996"/>
    </source>
</evidence>
<protein>
    <submittedName>
        <fullName evidence="3">Outer membrane usher protein</fullName>
    </submittedName>
</protein>
<feature type="signal peptide" evidence="2">
    <location>
        <begin position="1"/>
        <end position="28"/>
    </location>
</feature>
<evidence type="ECO:0000256" key="1">
    <source>
        <dbReference type="RuleBase" id="RU003884"/>
    </source>
</evidence>
<reference evidence="3 4" key="1">
    <citation type="submission" date="2018-04" db="EMBL/GenBank/DDBJ databases">
        <title>Genomic Encyclopedia of Type Strains, Phase III (KMG-III): the genomes of soil and plant-associated and newly described type strains.</title>
        <authorList>
            <person name="Whitman W."/>
        </authorList>
    </citation>
    <scope>NUCLEOTIDE SEQUENCE [LARGE SCALE GENOMIC DNA]</scope>
    <source>
        <strain evidence="3 4">NW12</strain>
    </source>
</reference>
<dbReference type="PANTHER" id="PTHR30451:SF5">
    <property type="entry name" value="SLR0019 PROTEIN"/>
    <property type="match status" value="1"/>
</dbReference>
<dbReference type="Gene3D" id="2.60.40.3110">
    <property type="match status" value="1"/>
</dbReference>
<evidence type="ECO:0000256" key="2">
    <source>
        <dbReference type="SAM" id="SignalP"/>
    </source>
</evidence>
<keyword evidence="1" id="KW-0472">Membrane</keyword>
<dbReference type="PANTHER" id="PTHR30451">
    <property type="entry name" value="OUTER MEMBRANE USHER PROTEIN"/>
    <property type="match status" value="1"/>
</dbReference>
<dbReference type="Gene3D" id="2.60.40.2610">
    <property type="entry name" value="Outer membrane usher protein FimD, plug domain"/>
    <property type="match status" value="1"/>
</dbReference>
<comment type="subcellular location">
    <subcellularLocation>
        <location evidence="1">Cell outer membrane</location>
        <topology evidence="1">Multi-pass membrane protein</topology>
    </subcellularLocation>
</comment>
<comment type="similarity">
    <text evidence="1">Belongs to the fimbrial export usher family.</text>
</comment>
<dbReference type="Pfam" id="PF00577">
    <property type="entry name" value="Usher"/>
    <property type="match status" value="2"/>
</dbReference>
<keyword evidence="1" id="KW-1029">Fimbrium biogenesis</keyword>
<dbReference type="InterPro" id="IPR042186">
    <property type="entry name" value="FimD_plug_dom"/>
</dbReference>
<keyword evidence="2" id="KW-0732">Signal</keyword>